<evidence type="ECO:0000313" key="2">
    <source>
        <dbReference type="Proteomes" id="UP000308652"/>
    </source>
</evidence>
<evidence type="ECO:0000313" key="1">
    <source>
        <dbReference type="EMBL" id="TFK38034.1"/>
    </source>
</evidence>
<dbReference type="EMBL" id="ML213605">
    <property type="protein sequence ID" value="TFK38034.1"/>
    <property type="molecule type" value="Genomic_DNA"/>
</dbReference>
<dbReference type="Proteomes" id="UP000308652">
    <property type="component" value="Unassembled WGS sequence"/>
</dbReference>
<accession>A0A5C3LY32</accession>
<keyword evidence="2" id="KW-1185">Reference proteome</keyword>
<name>A0A5C3LY32_9AGAR</name>
<organism evidence="1 2">
    <name type="scientific">Crucibulum laeve</name>
    <dbReference type="NCBI Taxonomy" id="68775"/>
    <lineage>
        <taxon>Eukaryota</taxon>
        <taxon>Fungi</taxon>
        <taxon>Dikarya</taxon>
        <taxon>Basidiomycota</taxon>
        <taxon>Agaricomycotina</taxon>
        <taxon>Agaricomycetes</taxon>
        <taxon>Agaricomycetidae</taxon>
        <taxon>Agaricales</taxon>
        <taxon>Agaricineae</taxon>
        <taxon>Nidulariaceae</taxon>
        <taxon>Crucibulum</taxon>
    </lineage>
</organism>
<proteinExistence type="predicted"/>
<dbReference type="AlphaFoldDB" id="A0A5C3LY32"/>
<gene>
    <name evidence="1" type="ORF">BDQ12DRAFT_135311</name>
</gene>
<sequence>MWSFRLFSMLPQVLLPEKIHGAPSFGSHLDKGFEALLASTLEATSTFSSGSCLPGTASIDPNLLSWSIARQ</sequence>
<protein>
    <submittedName>
        <fullName evidence="1">Uncharacterized protein</fullName>
    </submittedName>
</protein>
<reference evidence="1 2" key="1">
    <citation type="journal article" date="2019" name="Nat. Ecol. Evol.">
        <title>Megaphylogeny resolves global patterns of mushroom evolution.</title>
        <authorList>
            <person name="Varga T."/>
            <person name="Krizsan K."/>
            <person name="Foldi C."/>
            <person name="Dima B."/>
            <person name="Sanchez-Garcia M."/>
            <person name="Sanchez-Ramirez S."/>
            <person name="Szollosi G.J."/>
            <person name="Szarkandi J.G."/>
            <person name="Papp V."/>
            <person name="Albert L."/>
            <person name="Andreopoulos W."/>
            <person name="Angelini C."/>
            <person name="Antonin V."/>
            <person name="Barry K.W."/>
            <person name="Bougher N.L."/>
            <person name="Buchanan P."/>
            <person name="Buyck B."/>
            <person name="Bense V."/>
            <person name="Catcheside P."/>
            <person name="Chovatia M."/>
            <person name="Cooper J."/>
            <person name="Damon W."/>
            <person name="Desjardin D."/>
            <person name="Finy P."/>
            <person name="Geml J."/>
            <person name="Haridas S."/>
            <person name="Hughes K."/>
            <person name="Justo A."/>
            <person name="Karasinski D."/>
            <person name="Kautmanova I."/>
            <person name="Kiss B."/>
            <person name="Kocsube S."/>
            <person name="Kotiranta H."/>
            <person name="LaButti K.M."/>
            <person name="Lechner B.E."/>
            <person name="Liimatainen K."/>
            <person name="Lipzen A."/>
            <person name="Lukacs Z."/>
            <person name="Mihaltcheva S."/>
            <person name="Morgado L.N."/>
            <person name="Niskanen T."/>
            <person name="Noordeloos M.E."/>
            <person name="Ohm R.A."/>
            <person name="Ortiz-Santana B."/>
            <person name="Ovrebo C."/>
            <person name="Racz N."/>
            <person name="Riley R."/>
            <person name="Savchenko A."/>
            <person name="Shiryaev A."/>
            <person name="Soop K."/>
            <person name="Spirin V."/>
            <person name="Szebenyi C."/>
            <person name="Tomsovsky M."/>
            <person name="Tulloss R.E."/>
            <person name="Uehling J."/>
            <person name="Grigoriev I.V."/>
            <person name="Vagvolgyi C."/>
            <person name="Papp T."/>
            <person name="Martin F.M."/>
            <person name="Miettinen O."/>
            <person name="Hibbett D.S."/>
            <person name="Nagy L.G."/>
        </authorList>
    </citation>
    <scope>NUCLEOTIDE SEQUENCE [LARGE SCALE GENOMIC DNA]</scope>
    <source>
        <strain evidence="1 2">CBS 166.37</strain>
    </source>
</reference>